<evidence type="ECO:0000313" key="4">
    <source>
        <dbReference type="Proteomes" id="UP001496720"/>
    </source>
</evidence>
<keyword evidence="4" id="KW-1185">Reference proteome</keyword>
<feature type="region of interest" description="Disordered" evidence="1">
    <location>
        <begin position="100"/>
        <end position="120"/>
    </location>
</feature>
<accession>A0ABV1T1X5</accession>
<proteinExistence type="predicted"/>
<organism evidence="3 4">
    <name type="scientific">Streptomyces violaceorubidus</name>
    <dbReference type="NCBI Taxonomy" id="284042"/>
    <lineage>
        <taxon>Bacteria</taxon>
        <taxon>Bacillati</taxon>
        <taxon>Actinomycetota</taxon>
        <taxon>Actinomycetes</taxon>
        <taxon>Kitasatosporales</taxon>
        <taxon>Streptomycetaceae</taxon>
        <taxon>Streptomyces</taxon>
    </lineage>
</organism>
<dbReference type="RefSeq" id="WP_352149067.1">
    <property type="nucleotide sequence ID" value="NZ_JBEOZY010000028.1"/>
</dbReference>
<dbReference type="EMBL" id="JBEOZY010000028">
    <property type="protein sequence ID" value="MER6167624.1"/>
    <property type="molecule type" value="Genomic_DNA"/>
</dbReference>
<evidence type="ECO:0000256" key="1">
    <source>
        <dbReference type="SAM" id="MobiDB-lite"/>
    </source>
</evidence>
<dbReference type="InterPro" id="IPR053832">
    <property type="entry name" value="DUF6924"/>
</dbReference>
<evidence type="ECO:0000259" key="2">
    <source>
        <dbReference type="Pfam" id="PF21962"/>
    </source>
</evidence>
<dbReference type="Pfam" id="PF21962">
    <property type="entry name" value="DUF6924"/>
    <property type="match status" value="1"/>
</dbReference>
<protein>
    <recommendedName>
        <fullName evidence="2">DUF6924 domain-containing protein</fullName>
    </recommendedName>
</protein>
<feature type="domain" description="DUF6924" evidence="2">
    <location>
        <begin position="11"/>
        <end position="159"/>
    </location>
</feature>
<evidence type="ECO:0000313" key="3">
    <source>
        <dbReference type="EMBL" id="MER6167624.1"/>
    </source>
</evidence>
<feature type="compositionally biased region" description="Acidic residues" evidence="1">
    <location>
        <begin position="103"/>
        <end position="112"/>
    </location>
</feature>
<name>A0ABV1T1X5_9ACTN</name>
<dbReference type="Proteomes" id="UP001496720">
    <property type="component" value="Unassembled WGS sequence"/>
</dbReference>
<gene>
    <name evidence="3" type="ORF">ABT188_24265</name>
</gene>
<sequence length="159" mass="17842">MTTKLPQSEDTLLIRTDFSDEAAWQALRVAVTTPAEDEADDDDDEDGFLAMLHIVDEPAYEGLTTQEIVALAPEDDDLLIVADQRAMTDPEMPLLAIHLRAPDDEDEDAEGEDERRGTTDELRVVARELWSLENNIAMANMDWEEFVEAAEDDGVFRGF</sequence>
<reference evidence="3 4" key="1">
    <citation type="submission" date="2024-06" db="EMBL/GenBank/DDBJ databases">
        <title>The Natural Products Discovery Center: Release of the First 8490 Sequenced Strains for Exploring Actinobacteria Biosynthetic Diversity.</title>
        <authorList>
            <person name="Kalkreuter E."/>
            <person name="Kautsar S.A."/>
            <person name="Yang D."/>
            <person name="Bader C.D."/>
            <person name="Teijaro C.N."/>
            <person name="Fluegel L."/>
            <person name="Davis C.M."/>
            <person name="Simpson J.R."/>
            <person name="Lauterbach L."/>
            <person name="Steele A.D."/>
            <person name="Gui C."/>
            <person name="Meng S."/>
            <person name="Li G."/>
            <person name="Viehrig K."/>
            <person name="Ye F."/>
            <person name="Su P."/>
            <person name="Kiefer A.F."/>
            <person name="Nichols A."/>
            <person name="Cepeda A.J."/>
            <person name="Yan W."/>
            <person name="Fan B."/>
            <person name="Jiang Y."/>
            <person name="Adhikari A."/>
            <person name="Zheng C.-J."/>
            <person name="Schuster L."/>
            <person name="Cowan T.M."/>
            <person name="Smanski M.J."/>
            <person name="Chevrette M.G."/>
            <person name="De Carvalho L.P.S."/>
            <person name="Shen B."/>
        </authorList>
    </citation>
    <scope>NUCLEOTIDE SEQUENCE [LARGE SCALE GENOMIC DNA]</scope>
    <source>
        <strain evidence="3 4">NPDC001615</strain>
    </source>
</reference>
<comment type="caution">
    <text evidence="3">The sequence shown here is derived from an EMBL/GenBank/DDBJ whole genome shotgun (WGS) entry which is preliminary data.</text>
</comment>